<dbReference type="Proteomes" id="UP000002051">
    <property type="component" value="Chromosome 6"/>
</dbReference>
<keyword evidence="1" id="KW-0472">Membrane</keyword>
<dbReference type="HOGENOM" id="CLU_1770819_0_0_1"/>
<evidence type="ECO:0000313" key="1">
    <source>
        <dbReference type="EMBL" id="KEH25807.1"/>
    </source>
</evidence>
<evidence type="ECO:0000313" key="2">
    <source>
        <dbReference type="EnsemblPlants" id="KEH25807"/>
    </source>
</evidence>
<protein>
    <submittedName>
        <fullName evidence="1">Transmembrane protein, putative</fullName>
    </submittedName>
</protein>
<accession>A0A072U803</accession>
<keyword evidence="1" id="KW-0812">Transmembrane</keyword>
<reference evidence="1 3" key="1">
    <citation type="journal article" date="2011" name="Nature">
        <title>The Medicago genome provides insight into the evolution of rhizobial symbioses.</title>
        <authorList>
            <person name="Young N.D."/>
            <person name="Debelle F."/>
            <person name="Oldroyd G.E."/>
            <person name="Geurts R."/>
            <person name="Cannon S.B."/>
            <person name="Udvardi M.K."/>
            <person name="Benedito V.A."/>
            <person name="Mayer K.F."/>
            <person name="Gouzy J."/>
            <person name="Schoof H."/>
            <person name="Van de Peer Y."/>
            <person name="Proost S."/>
            <person name="Cook D.R."/>
            <person name="Meyers B.C."/>
            <person name="Spannagl M."/>
            <person name="Cheung F."/>
            <person name="De Mita S."/>
            <person name="Krishnakumar V."/>
            <person name="Gundlach H."/>
            <person name="Zhou S."/>
            <person name="Mudge J."/>
            <person name="Bharti A.K."/>
            <person name="Murray J.D."/>
            <person name="Naoumkina M.A."/>
            <person name="Rosen B."/>
            <person name="Silverstein K.A."/>
            <person name="Tang H."/>
            <person name="Rombauts S."/>
            <person name="Zhao P.X."/>
            <person name="Zhou P."/>
            <person name="Barbe V."/>
            <person name="Bardou P."/>
            <person name="Bechner M."/>
            <person name="Bellec A."/>
            <person name="Berger A."/>
            <person name="Berges H."/>
            <person name="Bidwell S."/>
            <person name="Bisseling T."/>
            <person name="Choisne N."/>
            <person name="Couloux A."/>
            <person name="Denny R."/>
            <person name="Deshpande S."/>
            <person name="Dai X."/>
            <person name="Doyle J.J."/>
            <person name="Dudez A.M."/>
            <person name="Farmer A.D."/>
            <person name="Fouteau S."/>
            <person name="Franken C."/>
            <person name="Gibelin C."/>
            <person name="Gish J."/>
            <person name="Goldstein S."/>
            <person name="Gonzalez A.J."/>
            <person name="Green P.J."/>
            <person name="Hallab A."/>
            <person name="Hartog M."/>
            <person name="Hua A."/>
            <person name="Humphray S.J."/>
            <person name="Jeong D.H."/>
            <person name="Jing Y."/>
            <person name="Jocker A."/>
            <person name="Kenton S.M."/>
            <person name="Kim D.J."/>
            <person name="Klee K."/>
            <person name="Lai H."/>
            <person name="Lang C."/>
            <person name="Lin S."/>
            <person name="Macmil S.L."/>
            <person name="Magdelenat G."/>
            <person name="Matthews L."/>
            <person name="McCorrison J."/>
            <person name="Monaghan E.L."/>
            <person name="Mun J.H."/>
            <person name="Najar F.Z."/>
            <person name="Nicholson C."/>
            <person name="Noirot C."/>
            <person name="O'Bleness M."/>
            <person name="Paule C.R."/>
            <person name="Poulain J."/>
            <person name="Prion F."/>
            <person name="Qin B."/>
            <person name="Qu C."/>
            <person name="Retzel E.F."/>
            <person name="Riddle C."/>
            <person name="Sallet E."/>
            <person name="Samain S."/>
            <person name="Samson N."/>
            <person name="Sanders I."/>
            <person name="Saurat O."/>
            <person name="Scarpelli C."/>
            <person name="Schiex T."/>
            <person name="Segurens B."/>
            <person name="Severin A.J."/>
            <person name="Sherrier D.J."/>
            <person name="Shi R."/>
            <person name="Sims S."/>
            <person name="Singer S.R."/>
            <person name="Sinharoy S."/>
            <person name="Sterck L."/>
            <person name="Viollet A."/>
            <person name="Wang B.B."/>
            <person name="Wang K."/>
            <person name="Wang M."/>
            <person name="Wang X."/>
            <person name="Warfsmann J."/>
            <person name="Weissenbach J."/>
            <person name="White D.D."/>
            <person name="White J.D."/>
            <person name="Wiley G.B."/>
            <person name="Wincker P."/>
            <person name="Xing Y."/>
            <person name="Yang L."/>
            <person name="Yao Z."/>
            <person name="Ying F."/>
            <person name="Zhai J."/>
            <person name="Zhou L."/>
            <person name="Zuber A."/>
            <person name="Denarie J."/>
            <person name="Dixon R.A."/>
            <person name="May G.D."/>
            <person name="Schwartz D.C."/>
            <person name="Rogers J."/>
            <person name="Quetier F."/>
            <person name="Town C.D."/>
            <person name="Roe B.A."/>
        </authorList>
    </citation>
    <scope>NUCLEOTIDE SEQUENCE [LARGE SCALE GENOMIC DNA]</scope>
    <source>
        <strain evidence="1">A17</strain>
        <strain evidence="2 3">cv. Jemalong A17</strain>
    </source>
</reference>
<evidence type="ECO:0000313" key="3">
    <source>
        <dbReference type="Proteomes" id="UP000002051"/>
    </source>
</evidence>
<dbReference type="EMBL" id="CM001222">
    <property type="protein sequence ID" value="KEH25807.1"/>
    <property type="molecule type" value="Genomic_DNA"/>
</dbReference>
<name>A0A072U803_MEDTR</name>
<sequence>MQTIQNTQQSPNHVGYSIFSLSYIVPFTKPSWFIVTTPVQFISIVTWSNIKEQNILSWIFISFAKRWFVAKSEFCMELHSYRVLCDDYPSIRILGNKKQNYDLINFETLEEDYEDWVLEDSPPFLTFEDLEALRKDLSTMTIQSISN</sequence>
<reference evidence="2" key="3">
    <citation type="submission" date="2015-04" db="UniProtKB">
        <authorList>
            <consortium name="EnsemblPlants"/>
        </authorList>
    </citation>
    <scope>IDENTIFICATION</scope>
    <source>
        <strain evidence="2">cv. Jemalong A17</strain>
    </source>
</reference>
<reference evidence="1 3" key="2">
    <citation type="journal article" date="2014" name="BMC Genomics">
        <title>An improved genome release (version Mt4.0) for the model legume Medicago truncatula.</title>
        <authorList>
            <person name="Tang H."/>
            <person name="Krishnakumar V."/>
            <person name="Bidwell S."/>
            <person name="Rosen B."/>
            <person name="Chan A."/>
            <person name="Zhou S."/>
            <person name="Gentzbittel L."/>
            <person name="Childs K.L."/>
            <person name="Yandell M."/>
            <person name="Gundlach H."/>
            <person name="Mayer K.F."/>
            <person name="Schwartz D.C."/>
            <person name="Town C.D."/>
        </authorList>
    </citation>
    <scope>GENOME REANNOTATION</scope>
    <source>
        <strain evidence="1">A17</strain>
        <strain evidence="2 3">cv. Jemalong A17</strain>
    </source>
</reference>
<keyword evidence="3" id="KW-1185">Reference proteome</keyword>
<organism evidence="1 3">
    <name type="scientific">Medicago truncatula</name>
    <name type="common">Barrel medic</name>
    <name type="synonym">Medicago tribuloides</name>
    <dbReference type="NCBI Taxonomy" id="3880"/>
    <lineage>
        <taxon>Eukaryota</taxon>
        <taxon>Viridiplantae</taxon>
        <taxon>Streptophyta</taxon>
        <taxon>Embryophyta</taxon>
        <taxon>Tracheophyta</taxon>
        <taxon>Spermatophyta</taxon>
        <taxon>Magnoliopsida</taxon>
        <taxon>eudicotyledons</taxon>
        <taxon>Gunneridae</taxon>
        <taxon>Pentapetalae</taxon>
        <taxon>rosids</taxon>
        <taxon>fabids</taxon>
        <taxon>Fabales</taxon>
        <taxon>Fabaceae</taxon>
        <taxon>Papilionoideae</taxon>
        <taxon>50 kb inversion clade</taxon>
        <taxon>NPAAA clade</taxon>
        <taxon>Hologalegina</taxon>
        <taxon>IRL clade</taxon>
        <taxon>Trifolieae</taxon>
        <taxon>Medicago</taxon>
    </lineage>
</organism>
<proteinExistence type="predicted"/>
<dbReference type="AlphaFoldDB" id="A0A072U803"/>
<dbReference type="EnsemblPlants" id="KEH25807">
    <property type="protein sequence ID" value="KEH25807"/>
    <property type="gene ID" value="MTR_6g034625"/>
</dbReference>
<gene>
    <name evidence="1" type="ordered locus">MTR_6g034625</name>
</gene>